<comment type="caution">
    <text evidence="2">The sequence shown here is derived from an EMBL/GenBank/DDBJ whole genome shotgun (WGS) entry which is preliminary data.</text>
</comment>
<accession>A0A073INY5</accession>
<dbReference type="GO" id="GO:0004540">
    <property type="term" value="F:RNA nuclease activity"/>
    <property type="evidence" value="ECO:0007669"/>
    <property type="project" value="InterPro"/>
</dbReference>
<dbReference type="RefSeq" id="WP_037978353.1">
    <property type="nucleotide sequence ID" value="NZ_CALIAO010000014.1"/>
</dbReference>
<name>A0A073INY5_9BACT</name>
<dbReference type="GeneID" id="90984589"/>
<dbReference type="eggNOG" id="COG1432">
    <property type="taxonomic scope" value="Bacteria"/>
</dbReference>
<dbReference type="Pfam" id="PF01936">
    <property type="entry name" value="NYN"/>
    <property type="match status" value="1"/>
</dbReference>
<evidence type="ECO:0000313" key="3">
    <source>
        <dbReference type="Proteomes" id="UP000027665"/>
    </source>
</evidence>
<feature type="domain" description="NYN" evidence="1">
    <location>
        <begin position="11"/>
        <end position="145"/>
    </location>
</feature>
<reference evidence="2 3" key="1">
    <citation type="submission" date="2014-04" db="EMBL/GenBank/DDBJ databases">
        <title>Draft Genome Sequence of Synergistes jonesii.</title>
        <authorList>
            <person name="Coil D.A."/>
            <person name="Eisen J.A."/>
            <person name="Holland-Moritz H.E."/>
        </authorList>
    </citation>
    <scope>NUCLEOTIDE SEQUENCE [LARGE SCALE GENOMIC DNA]</scope>
    <source>
        <strain evidence="2 3">78-1</strain>
    </source>
</reference>
<keyword evidence="3" id="KW-1185">Reference proteome</keyword>
<dbReference type="Proteomes" id="UP000027665">
    <property type="component" value="Unassembled WGS sequence"/>
</dbReference>
<organism evidence="2 3">
    <name type="scientific">Synergistes jonesii</name>
    <dbReference type="NCBI Taxonomy" id="2754"/>
    <lineage>
        <taxon>Bacteria</taxon>
        <taxon>Thermotogati</taxon>
        <taxon>Synergistota</taxon>
        <taxon>Synergistia</taxon>
        <taxon>Synergistales</taxon>
        <taxon>Synergistaceae</taxon>
        <taxon>Synergistes</taxon>
    </lineage>
</organism>
<gene>
    <name evidence="2" type="ORF">EH55_11410</name>
</gene>
<sequence length="196" mass="22963">MHYFEPKIKRAEIFFDLQNLYLSVKAAWKINYPNFDPVALSRLIVGRYPDWRLAGIHLYTGVHTYDRNPFWHSFWNNKLAAHKAQDTRVDTFTTPLHYNNGTPSEKGVDIRIALDLVRTARLGRCDVAVLFSRDTDFAEVGKEIRAIAHEKQRWIKIASVMPDHPDLKRGIDGTDWIRLSKEEYDRCIDANDYRNK</sequence>
<dbReference type="InterPro" id="IPR021139">
    <property type="entry name" value="NYN"/>
</dbReference>
<evidence type="ECO:0000259" key="1">
    <source>
        <dbReference type="Pfam" id="PF01936"/>
    </source>
</evidence>
<evidence type="ECO:0000313" key="2">
    <source>
        <dbReference type="EMBL" id="KEJ91300.1"/>
    </source>
</evidence>
<dbReference type="EMBL" id="JMKI01000053">
    <property type="protein sequence ID" value="KEJ91300.1"/>
    <property type="molecule type" value="Genomic_DNA"/>
</dbReference>
<dbReference type="Gene3D" id="3.40.50.1010">
    <property type="entry name" value="5'-nuclease"/>
    <property type="match status" value="1"/>
</dbReference>
<dbReference type="STRING" id="2754.EH55_11410"/>
<protein>
    <recommendedName>
        <fullName evidence="1">NYN domain-containing protein</fullName>
    </recommendedName>
</protein>
<dbReference type="AlphaFoldDB" id="A0A073INY5"/>
<proteinExistence type="predicted"/>
<dbReference type="OrthoDB" id="3741at2"/>